<feature type="chain" id="PRO_5023034271" evidence="1">
    <location>
        <begin position="24"/>
        <end position="160"/>
    </location>
</feature>
<dbReference type="AlphaFoldDB" id="A0A5B8SN67"/>
<accession>A0A5B8SN67</accession>
<evidence type="ECO:0000313" key="3">
    <source>
        <dbReference type="Proteomes" id="UP000321272"/>
    </source>
</evidence>
<proteinExistence type="predicted"/>
<feature type="signal peptide" evidence="1">
    <location>
        <begin position="1"/>
        <end position="23"/>
    </location>
</feature>
<reference evidence="2 3" key="1">
    <citation type="submission" date="2019-06" db="EMBL/GenBank/DDBJ databases">
        <title>Genome analyses of bacteria isolated from kimchi.</title>
        <authorList>
            <person name="Lee S."/>
            <person name="Ahn S."/>
            <person name="Roh S."/>
        </authorList>
    </citation>
    <scope>NUCLEOTIDE SEQUENCE [LARGE SCALE GENOMIC DNA]</scope>
    <source>
        <strain evidence="2 3">CBA4606</strain>
    </source>
</reference>
<organism evidence="2 3">
    <name type="scientific">Pistricoccus aurantiacus</name>
    <dbReference type="NCBI Taxonomy" id="1883414"/>
    <lineage>
        <taxon>Bacteria</taxon>
        <taxon>Pseudomonadati</taxon>
        <taxon>Pseudomonadota</taxon>
        <taxon>Gammaproteobacteria</taxon>
        <taxon>Oceanospirillales</taxon>
        <taxon>Halomonadaceae</taxon>
        <taxon>Pistricoccus</taxon>
    </lineage>
</organism>
<dbReference type="RefSeq" id="WP_147182769.1">
    <property type="nucleotide sequence ID" value="NZ_CP042382.1"/>
</dbReference>
<sequence length="160" mass="18013">MKHYLVLSLFSIGIFLVSTMAQAVEVGERLAPWTLKDQFGDSVNLDEQTSLLLVASSRKAAEVMDEALKDSPEGYLEARNTLYVADISRIPGLVAKLVLVPAMRSANYRVLLDRESQVAPQHLGNGDTVLWLDLDDMKVQERREFESAEALRRTLEEYRS</sequence>
<dbReference type="Proteomes" id="UP000321272">
    <property type="component" value="Chromosome"/>
</dbReference>
<evidence type="ECO:0000256" key="1">
    <source>
        <dbReference type="SAM" id="SignalP"/>
    </source>
</evidence>
<dbReference type="OrthoDB" id="5786920at2"/>
<gene>
    <name evidence="2" type="ORF">FGL86_00530</name>
</gene>
<dbReference type="EMBL" id="CP042382">
    <property type="protein sequence ID" value="QEA37701.1"/>
    <property type="molecule type" value="Genomic_DNA"/>
</dbReference>
<keyword evidence="3" id="KW-1185">Reference proteome</keyword>
<dbReference type="KEGG" id="paur:FGL86_00530"/>
<keyword evidence="1" id="KW-0732">Signal</keyword>
<evidence type="ECO:0000313" key="2">
    <source>
        <dbReference type="EMBL" id="QEA37701.1"/>
    </source>
</evidence>
<protein>
    <submittedName>
        <fullName evidence="2">FAD/FMN-containing dehydrogenase</fullName>
    </submittedName>
</protein>
<name>A0A5B8SN67_9GAMM</name>